<dbReference type="AlphaFoldDB" id="A0A8U0A4L2"/>
<protein>
    <submittedName>
        <fullName evidence="3">Universal stress protein</fullName>
    </submittedName>
</protein>
<dbReference type="PANTHER" id="PTHR46268">
    <property type="entry name" value="STRESS RESPONSE PROTEIN NHAX"/>
    <property type="match status" value="1"/>
</dbReference>
<dbReference type="Gene3D" id="3.40.50.620">
    <property type="entry name" value="HUPs"/>
    <property type="match status" value="1"/>
</dbReference>
<evidence type="ECO:0000313" key="3">
    <source>
        <dbReference type="EMBL" id="UPM44145.1"/>
    </source>
</evidence>
<dbReference type="PANTHER" id="PTHR46268:SF6">
    <property type="entry name" value="UNIVERSAL STRESS PROTEIN UP12"/>
    <property type="match status" value="1"/>
</dbReference>
<sequence length="154" mass="16410">MYDTILVPTDGSAVAEGAVNHALNLAEMYDADVHALYVIDTSAMDISLGTEQVDRIRQGQYDEMSEIQDRANQATGAVAEQAVQYGLEVTEAVAAGQPHDRIDGYAEDHGVDLIVMGSAGRGGVKRVLLGSVAERTLRTTTVPVLVVDVHEGED</sequence>
<dbReference type="CDD" id="cd00293">
    <property type="entry name" value="USP-like"/>
    <property type="match status" value="1"/>
</dbReference>
<evidence type="ECO:0000313" key="4">
    <source>
        <dbReference type="Proteomes" id="UP000831768"/>
    </source>
</evidence>
<dbReference type="GeneID" id="71926941"/>
<keyword evidence="4" id="KW-1185">Reference proteome</keyword>
<evidence type="ECO:0000259" key="2">
    <source>
        <dbReference type="Pfam" id="PF00582"/>
    </source>
</evidence>
<organism evidence="3 4">
    <name type="scientific">Halocatena salina</name>
    <dbReference type="NCBI Taxonomy" id="2934340"/>
    <lineage>
        <taxon>Archaea</taxon>
        <taxon>Methanobacteriati</taxon>
        <taxon>Methanobacteriota</taxon>
        <taxon>Stenosarchaea group</taxon>
        <taxon>Halobacteria</taxon>
        <taxon>Halobacteriales</taxon>
        <taxon>Natronomonadaceae</taxon>
        <taxon>Halocatena</taxon>
    </lineage>
</organism>
<dbReference type="RefSeq" id="WP_247994799.1">
    <property type="nucleotide sequence ID" value="NZ_CP096019.1"/>
</dbReference>
<reference evidence="3" key="1">
    <citation type="submission" date="2022-04" db="EMBL/GenBank/DDBJ databases">
        <title>Halocatena sp. nov., isolated from a salt lake.</title>
        <authorList>
            <person name="Cui H.-L."/>
        </authorList>
    </citation>
    <scope>NUCLEOTIDE SEQUENCE</scope>
    <source>
        <strain evidence="3">AD-1</strain>
    </source>
</reference>
<evidence type="ECO:0000256" key="1">
    <source>
        <dbReference type="ARBA" id="ARBA00008791"/>
    </source>
</evidence>
<dbReference type="EMBL" id="CP096019">
    <property type="protein sequence ID" value="UPM44145.1"/>
    <property type="molecule type" value="Genomic_DNA"/>
</dbReference>
<accession>A0A8U0A4L2</accession>
<dbReference type="InterPro" id="IPR006015">
    <property type="entry name" value="Universal_stress_UspA"/>
</dbReference>
<dbReference type="PRINTS" id="PR01438">
    <property type="entry name" value="UNVRSLSTRESS"/>
</dbReference>
<feature type="domain" description="UspA" evidence="2">
    <location>
        <begin position="1"/>
        <end position="147"/>
    </location>
</feature>
<gene>
    <name evidence="3" type="ORF">MW046_02800</name>
</gene>
<dbReference type="Pfam" id="PF00582">
    <property type="entry name" value="Usp"/>
    <property type="match status" value="1"/>
</dbReference>
<dbReference type="InterPro" id="IPR006016">
    <property type="entry name" value="UspA"/>
</dbReference>
<proteinExistence type="inferred from homology"/>
<dbReference type="SUPFAM" id="SSF52402">
    <property type="entry name" value="Adenine nucleotide alpha hydrolases-like"/>
    <property type="match status" value="1"/>
</dbReference>
<dbReference type="InterPro" id="IPR014729">
    <property type="entry name" value="Rossmann-like_a/b/a_fold"/>
</dbReference>
<dbReference type="KEGG" id="haad:MW046_02800"/>
<dbReference type="Proteomes" id="UP000831768">
    <property type="component" value="Chromosome"/>
</dbReference>
<comment type="similarity">
    <text evidence="1">Belongs to the universal stress protein A family.</text>
</comment>
<name>A0A8U0A4L2_9EURY</name>